<gene>
    <name evidence="11" type="ORF">SAMN02910417_00607</name>
</gene>
<dbReference type="GO" id="GO:0005524">
    <property type="term" value="F:ATP binding"/>
    <property type="evidence" value="ECO:0007669"/>
    <property type="project" value="UniProtKB-KW"/>
</dbReference>
<evidence type="ECO:0000256" key="8">
    <source>
        <dbReference type="PIRNR" id="PIRNR003128"/>
    </source>
</evidence>
<dbReference type="GO" id="GO:0043590">
    <property type="term" value="C:bacterial nucleoid"/>
    <property type="evidence" value="ECO:0007669"/>
    <property type="project" value="TreeGrafter"/>
</dbReference>
<dbReference type="InterPro" id="IPR027417">
    <property type="entry name" value="P-loop_NTPase"/>
</dbReference>
<evidence type="ECO:0000313" key="12">
    <source>
        <dbReference type="Proteomes" id="UP000199228"/>
    </source>
</evidence>
<evidence type="ECO:0000256" key="2">
    <source>
        <dbReference type="ARBA" id="ARBA00021315"/>
    </source>
</evidence>
<organism evidence="11 12">
    <name type="scientific">Eubacterium oxidoreducens</name>
    <dbReference type="NCBI Taxonomy" id="1732"/>
    <lineage>
        <taxon>Bacteria</taxon>
        <taxon>Bacillati</taxon>
        <taxon>Bacillota</taxon>
        <taxon>Clostridia</taxon>
        <taxon>Eubacteriales</taxon>
        <taxon>Eubacteriaceae</taxon>
        <taxon>Eubacterium</taxon>
    </lineage>
</organism>
<keyword evidence="5" id="KW-0067">ATP-binding</keyword>
<comment type="similarity">
    <text evidence="1 8">Belongs to the RecN family.</text>
</comment>
<dbReference type="PANTHER" id="PTHR11059:SF0">
    <property type="entry name" value="DNA REPAIR PROTEIN RECN"/>
    <property type="match status" value="1"/>
</dbReference>
<evidence type="ECO:0000256" key="4">
    <source>
        <dbReference type="ARBA" id="ARBA00022763"/>
    </source>
</evidence>
<keyword evidence="12" id="KW-1185">Reference proteome</keyword>
<evidence type="ECO:0000256" key="7">
    <source>
        <dbReference type="ARBA" id="ARBA00033408"/>
    </source>
</evidence>
<dbReference type="GO" id="GO:0009432">
    <property type="term" value="P:SOS response"/>
    <property type="evidence" value="ECO:0007669"/>
    <property type="project" value="TreeGrafter"/>
</dbReference>
<accession>A0A1G6AJX1</accession>
<keyword evidence="4 8" id="KW-0227">DNA damage</keyword>
<dbReference type="GO" id="GO:0016887">
    <property type="term" value="F:ATP hydrolysis activity"/>
    <property type="evidence" value="ECO:0007669"/>
    <property type="project" value="InterPro"/>
</dbReference>
<reference evidence="11 12" key="1">
    <citation type="submission" date="2016-10" db="EMBL/GenBank/DDBJ databases">
        <authorList>
            <person name="de Groot N.N."/>
        </authorList>
    </citation>
    <scope>NUCLEOTIDE SEQUENCE [LARGE SCALE GENOMIC DNA]</scope>
    <source>
        <strain evidence="11 12">DSM 3217</strain>
    </source>
</reference>
<dbReference type="CDD" id="cd03241">
    <property type="entry name" value="ABC_RecN"/>
    <property type="match status" value="2"/>
</dbReference>
<dbReference type="AlphaFoldDB" id="A0A1G6AJX1"/>
<keyword evidence="9" id="KW-0175">Coiled coil</keyword>
<comment type="function">
    <text evidence="8">May be involved in recombinational repair of damaged DNA.</text>
</comment>
<name>A0A1G6AJX1_EUBOX</name>
<feature type="coiled-coil region" evidence="9">
    <location>
        <begin position="329"/>
        <end position="356"/>
    </location>
</feature>
<evidence type="ECO:0000256" key="6">
    <source>
        <dbReference type="ARBA" id="ARBA00023204"/>
    </source>
</evidence>
<feature type="domain" description="Rad50/SbcC-type AAA" evidence="10">
    <location>
        <begin position="5"/>
        <end position="229"/>
    </location>
</feature>
<evidence type="ECO:0000256" key="5">
    <source>
        <dbReference type="ARBA" id="ARBA00022840"/>
    </source>
</evidence>
<dbReference type="Gene3D" id="3.40.50.300">
    <property type="entry name" value="P-loop containing nucleotide triphosphate hydrolases"/>
    <property type="match status" value="2"/>
</dbReference>
<dbReference type="InterPro" id="IPR004604">
    <property type="entry name" value="DNA_recomb/repair_RecN"/>
</dbReference>
<evidence type="ECO:0000259" key="10">
    <source>
        <dbReference type="Pfam" id="PF13476"/>
    </source>
</evidence>
<dbReference type="EMBL" id="FMXR01000006">
    <property type="protein sequence ID" value="SDB08711.1"/>
    <property type="molecule type" value="Genomic_DNA"/>
</dbReference>
<evidence type="ECO:0000256" key="1">
    <source>
        <dbReference type="ARBA" id="ARBA00009441"/>
    </source>
</evidence>
<evidence type="ECO:0000256" key="3">
    <source>
        <dbReference type="ARBA" id="ARBA00022741"/>
    </source>
</evidence>
<dbReference type="RefSeq" id="WP_090172087.1">
    <property type="nucleotide sequence ID" value="NZ_FMXR01000006.1"/>
</dbReference>
<dbReference type="NCBIfam" id="TIGR00634">
    <property type="entry name" value="recN"/>
    <property type="match status" value="1"/>
</dbReference>
<dbReference type="Pfam" id="PF13476">
    <property type="entry name" value="AAA_23"/>
    <property type="match status" value="1"/>
</dbReference>
<keyword evidence="6 8" id="KW-0234">DNA repair</keyword>
<evidence type="ECO:0000256" key="9">
    <source>
        <dbReference type="SAM" id="Coils"/>
    </source>
</evidence>
<proteinExistence type="inferred from homology"/>
<protein>
    <recommendedName>
        <fullName evidence="2 8">DNA repair protein RecN</fullName>
    </recommendedName>
    <alternativeName>
        <fullName evidence="7 8">Recombination protein N</fullName>
    </alternativeName>
</protein>
<dbReference type="PIRSF" id="PIRSF003128">
    <property type="entry name" value="RecN"/>
    <property type="match status" value="1"/>
</dbReference>
<dbReference type="OrthoDB" id="9806954at2"/>
<evidence type="ECO:0000313" key="11">
    <source>
        <dbReference type="EMBL" id="SDB08711.1"/>
    </source>
</evidence>
<keyword evidence="3" id="KW-0547">Nucleotide-binding</keyword>
<dbReference type="GO" id="GO:0006310">
    <property type="term" value="P:DNA recombination"/>
    <property type="evidence" value="ECO:0007669"/>
    <property type="project" value="InterPro"/>
</dbReference>
<dbReference type="STRING" id="1732.SAMN02910417_00607"/>
<dbReference type="PANTHER" id="PTHR11059">
    <property type="entry name" value="DNA REPAIR PROTEIN RECN"/>
    <property type="match status" value="1"/>
</dbReference>
<dbReference type="SUPFAM" id="SSF52540">
    <property type="entry name" value="P-loop containing nucleoside triphosphate hydrolases"/>
    <property type="match status" value="1"/>
</dbReference>
<dbReference type="GO" id="GO:0006302">
    <property type="term" value="P:double-strand break repair"/>
    <property type="evidence" value="ECO:0007669"/>
    <property type="project" value="InterPro"/>
</dbReference>
<dbReference type="InterPro" id="IPR038729">
    <property type="entry name" value="Rad50/SbcC_AAA"/>
</dbReference>
<dbReference type="Proteomes" id="UP000199228">
    <property type="component" value="Unassembled WGS sequence"/>
</dbReference>
<sequence length="554" mass="62585">MLINLHIKNIALIEEADIDFYEGLNILTGETGAGKSILIGSMNLALGEKIPREMIRDEAEPALVELVFQVDDRSVLKQLERLEVEVEEGCVILSRRISGGRGIAKINGETVPLAKLRSIAQLLINIHGQHEHEVLLHKKKHLSILDDFATGDFGNLKLELADCYKQYKKAKKKLEDFSLDEEGRKRQLSFLEYEIAEITNAGLLEGEDEELETAYKKMLNSKKLMDAVSIAYECTSGASNNASEQIARAIKELSFVQDYDEELKTICNQLGEVSNLLNDFNYTLRDYQGELAFSEQDFYETEKRLDEINHLKSKYGDSYKMIMESLATKKEQADKLRNYELEKDAAVQELDDITATLHDNCNRVSELRKQKASEFETKMIEALCDLNFLDVRFKVEFEKLDYYTQEGFDQIEFMIATNPGEELKPLAKIASGGELSRIMLAIKQLLAGVERPLTLIFDEIDTGISGRTAQMVSEKLKQIAKTHQVICITHLPQIASRADAHFLIEKQIKNANTLTQITPLSEEESVMELARMLGGAKITDTVISNAREMKALAK</sequence>